<dbReference type="Gramene" id="KCW87236">
    <property type="protein sequence ID" value="KCW87236"/>
    <property type="gene ID" value="EUGRSUZ_B03748"/>
</dbReference>
<organism evidence="1">
    <name type="scientific">Eucalyptus grandis</name>
    <name type="common">Flooded gum</name>
    <dbReference type="NCBI Taxonomy" id="71139"/>
    <lineage>
        <taxon>Eukaryota</taxon>
        <taxon>Viridiplantae</taxon>
        <taxon>Streptophyta</taxon>
        <taxon>Embryophyta</taxon>
        <taxon>Tracheophyta</taxon>
        <taxon>Spermatophyta</taxon>
        <taxon>Magnoliopsida</taxon>
        <taxon>eudicotyledons</taxon>
        <taxon>Gunneridae</taxon>
        <taxon>Pentapetalae</taxon>
        <taxon>rosids</taxon>
        <taxon>malvids</taxon>
        <taxon>Myrtales</taxon>
        <taxon>Myrtaceae</taxon>
        <taxon>Myrtoideae</taxon>
        <taxon>Eucalypteae</taxon>
        <taxon>Eucalyptus</taxon>
    </lineage>
</organism>
<dbReference type="EMBL" id="KK198754">
    <property type="protein sequence ID" value="KCW87236.1"/>
    <property type="molecule type" value="Genomic_DNA"/>
</dbReference>
<reference evidence="1" key="1">
    <citation type="submission" date="2013-07" db="EMBL/GenBank/DDBJ databases">
        <title>The genome of Eucalyptus grandis.</title>
        <authorList>
            <person name="Schmutz J."/>
            <person name="Hayes R."/>
            <person name="Myburg A."/>
            <person name="Tuskan G."/>
            <person name="Grattapaglia D."/>
            <person name="Rokhsar D.S."/>
        </authorList>
    </citation>
    <scope>NUCLEOTIDE SEQUENCE</scope>
    <source>
        <tissue evidence="1">Leaf extractions</tissue>
    </source>
</reference>
<dbReference type="InParanoid" id="A0A059D9Y5"/>
<evidence type="ECO:0000313" key="1">
    <source>
        <dbReference type="EMBL" id="KCW87236.1"/>
    </source>
</evidence>
<protein>
    <submittedName>
        <fullName evidence="1">Uncharacterized protein</fullName>
    </submittedName>
</protein>
<dbReference type="AlphaFoldDB" id="A0A059D9Y5"/>
<proteinExistence type="predicted"/>
<accession>A0A059D9Y5</accession>
<name>A0A059D9Y5_EUCGR</name>
<gene>
    <name evidence="1" type="ORF">EUGRSUZ_B03748</name>
</gene>
<sequence length="68" mass="6960">MPSPLGICVACVLRSPLPGHPQPSAKGVRLFGGASWLELGLLLPADAEDDAPGFSAALHGYKNQGGFC</sequence>